<proteinExistence type="predicted"/>
<dbReference type="GO" id="GO:0052621">
    <property type="term" value="F:diguanylate cyclase activity"/>
    <property type="evidence" value="ECO:0007669"/>
    <property type="project" value="UniProtKB-EC"/>
</dbReference>
<dbReference type="PANTHER" id="PTHR45138:SF9">
    <property type="entry name" value="DIGUANYLATE CYCLASE DGCM-RELATED"/>
    <property type="match status" value="1"/>
</dbReference>
<keyword evidence="4" id="KW-0812">Transmembrane</keyword>
<comment type="catalytic activity">
    <reaction evidence="3">
        <text>2 GTP = 3',3'-c-di-GMP + 2 diphosphate</text>
        <dbReference type="Rhea" id="RHEA:24898"/>
        <dbReference type="ChEBI" id="CHEBI:33019"/>
        <dbReference type="ChEBI" id="CHEBI:37565"/>
        <dbReference type="ChEBI" id="CHEBI:58805"/>
        <dbReference type="EC" id="2.7.7.65"/>
    </reaction>
</comment>
<feature type="transmembrane region" description="Helical" evidence="4">
    <location>
        <begin position="120"/>
        <end position="138"/>
    </location>
</feature>
<feature type="transmembrane region" description="Helical" evidence="4">
    <location>
        <begin position="26"/>
        <end position="45"/>
    </location>
</feature>
<dbReference type="InterPro" id="IPR000160">
    <property type="entry name" value="GGDEF_dom"/>
</dbReference>
<evidence type="ECO:0000313" key="6">
    <source>
        <dbReference type="EMBL" id="GGW82734.1"/>
    </source>
</evidence>
<evidence type="ECO:0000313" key="7">
    <source>
        <dbReference type="Proteomes" id="UP000631300"/>
    </source>
</evidence>
<feature type="transmembrane region" description="Helical" evidence="4">
    <location>
        <begin position="57"/>
        <end position="81"/>
    </location>
</feature>
<sequence>MGLSGLLFVFVAPLTLYRLFILDWQVFALDVYLIGSAALIFTCAYRQQYIVFSKLYMCLLVSLGSAMTVLLGGAHQVYWIYPASLTMFFLTSTRVAYLYVLLMCALIIPTLQASLTTLEFINIFVALFGTTFFINVFANEIKSENRNLDLLATQDFLTKSGNRRAFDHALEMTLKESVILNTPSCLIVIDIDNFKLLNDNHGHSVGDAVLKHLVKSAQTVLRKTDTVYRIGGEEFAILMEDASLDDARGLAEKIRQTIEADSAKATPYYTISLGIAALVSGENGCDWLNRADKAMYEAKRSGKNRVVANT</sequence>
<feature type="domain" description="GGDEF" evidence="5">
    <location>
        <begin position="182"/>
        <end position="310"/>
    </location>
</feature>
<evidence type="ECO:0000259" key="5">
    <source>
        <dbReference type="PROSITE" id="PS50887"/>
    </source>
</evidence>
<keyword evidence="4" id="KW-0472">Membrane</keyword>
<name>A0A918MXK4_9ALTE</name>
<dbReference type="InterPro" id="IPR050469">
    <property type="entry name" value="Diguanylate_Cyclase"/>
</dbReference>
<dbReference type="Proteomes" id="UP000631300">
    <property type="component" value="Unassembled WGS sequence"/>
</dbReference>
<feature type="transmembrane region" description="Helical" evidence="4">
    <location>
        <begin position="87"/>
        <end position="108"/>
    </location>
</feature>
<dbReference type="Pfam" id="PF00990">
    <property type="entry name" value="GGDEF"/>
    <property type="match status" value="1"/>
</dbReference>
<dbReference type="AlphaFoldDB" id="A0A918MXK4"/>
<dbReference type="SUPFAM" id="SSF55073">
    <property type="entry name" value="Nucleotide cyclase"/>
    <property type="match status" value="1"/>
</dbReference>
<keyword evidence="4" id="KW-1133">Transmembrane helix</keyword>
<dbReference type="EC" id="2.7.7.65" evidence="2"/>
<gene>
    <name evidence="6" type="ORF">GCM10007391_14820</name>
</gene>
<comment type="cofactor">
    <cofactor evidence="1">
        <name>Mg(2+)</name>
        <dbReference type="ChEBI" id="CHEBI:18420"/>
    </cofactor>
</comment>
<evidence type="ECO:0000256" key="2">
    <source>
        <dbReference type="ARBA" id="ARBA00012528"/>
    </source>
</evidence>
<dbReference type="InterPro" id="IPR043128">
    <property type="entry name" value="Rev_trsase/Diguanyl_cyclase"/>
</dbReference>
<dbReference type="NCBIfam" id="TIGR00254">
    <property type="entry name" value="GGDEF"/>
    <property type="match status" value="1"/>
</dbReference>
<dbReference type="SMART" id="SM00267">
    <property type="entry name" value="GGDEF"/>
    <property type="match status" value="1"/>
</dbReference>
<reference evidence="6" key="2">
    <citation type="submission" date="2020-09" db="EMBL/GenBank/DDBJ databases">
        <authorList>
            <person name="Sun Q."/>
            <person name="Kim S."/>
        </authorList>
    </citation>
    <scope>NUCLEOTIDE SEQUENCE</scope>
    <source>
        <strain evidence="6">KCTC 22164</strain>
    </source>
</reference>
<dbReference type="CDD" id="cd01949">
    <property type="entry name" value="GGDEF"/>
    <property type="match status" value="1"/>
</dbReference>
<evidence type="ECO:0000256" key="4">
    <source>
        <dbReference type="SAM" id="Phobius"/>
    </source>
</evidence>
<dbReference type="FunFam" id="3.30.70.270:FF:000001">
    <property type="entry name" value="Diguanylate cyclase domain protein"/>
    <property type="match status" value="1"/>
</dbReference>
<organism evidence="6 7">
    <name type="scientific">Alteromonas halophila</name>
    <dbReference type="NCBI Taxonomy" id="516698"/>
    <lineage>
        <taxon>Bacteria</taxon>
        <taxon>Pseudomonadati</taxon>
        <taxon>Pseudomonadota</taxon>
        <taxon>Gammaproteobacteria</taxon>
        <taxon>Alteromonadales</taxon>
        <taxon>Alteromonadaceae</taxon>
        <taxon>Alteromonas/Salinimonas group</taxon>
        <taxon>Alteromonas</taxon>
    </lineage>
</organism>
<evidence type="ECO:0000256" key="1">
    <source>
        <dbReference type="ARBA" id="ARBA00001946"/>
    </source>
</evidence>
<dbReference type="Gene3D" id="3.30.70.270">
    <property type="match status" value="1"/>
</dbReference>
<dbReference type="InterPro" id="IPR029787">
    <property type="entry name" value="Nucleotide_cyclase"/>
</dbReference>
<dbReference type="EMBL" id="BMXP01000003">
    <property type="protein sequence ID" value="GGW82734.1"/>
    <property type="molecule type" value="Genomic_DNA"/>
</dbReference>
<keyword evidence="7" id="KW-1185">Reference proteome</keyword>
<accession>A0A918MXK4</accession>
<comment type="caution">
    <text evidence="6">The sequence shown here is derived from an EMBL/GenBank/DDBJ whole genome shotgun (WGS) entry which is preliminary data.</text>
</comment>
<dbReference type="PANTHER" id="PTHR45138">
    <property type="entry name" value="REGULATORY COMPONENTS OF SENSORY TRANSDUCTION SYSTEM"/>
    <property type="match status" value="1"/>
</dbReference>
<dbReference type="PROSITE" id="PS50887">
    <property type="entry name" value="GGDEF"/>
    <property type="match status" value="1"/>
</dbReference>
<protein>
    <recommendedName>
        <fullName evidence="2">diguanylate cyclase</fullName>
        <ecNumber evidence="2">2.7.7.65</ecNumber>
    </recommendedName>
</protein>
<evidence type="ECO:0000256" key="3">
    <source>
        <dbReference type="ARBA" id="ARBA00034247"/>
    </source>
</evidence>
<reference evidence="6" key="1">
    <citation type="journal article" date="2014" name="Int. J. Syst. Evol. Microbiol.">
        <title>Complete genome sequence of Corynebacterium casei LMG S-19264T (=DSM 44701T), isolated from a smear-ripened cheese.</title>
        <authorList>
            <consortium name="US DOE Joint Genome Institute (JGI-PGF)"/>
            <person name="Walter F."/>
            <person name="Albersmeier A."/>
            <person name="Kalinowski J."/>
            <person name="Ruckert C."/>
        </authorList>
    </citation>
    <scope>NUCLEOTIDE SEQUENCE</scope>
    <source>
        <strain evidence="6">KCTC 22164</strain>
    </source>
</reference>